<proteinExistence type="predicted"/>
<sequence>MYNKTLSKNLLDKLEELKVILIREKEDNWIRGIDSIIEKLEWSMNNKCNNPDYFFYSSCDTWKMMDKGNGSFSDYYIWRDDFDERFQLNKIYQEIKDEIWDIVNNN</sequence>
<dbReference type="EMBL" id="JXNU01000003">
    <property type="protein sequence ID" value="KKF36013.1"/>
    <property type="molecule type" value="Genomic_DNA"/>
</dbReference>
<keyword evidence="3" id="KW-1185">Reference proteome</keyword>
<reference evidence="1 3" key="1">
    <citation type="submission" date="2015-01" db="EMBL/GenBank/DDBJ databases">
        <title>Erwinia tracheiphila.</title>
        <authorList>
            <person name="Shapiro L.R."/>
        </authorList>
    </citation>
    <scope>NUCLEOTIDE SEQUENCE [LARGE SCALE GENOMIC DNA]</scope>
    <source>
        <strain evidence="1 3">BuffGH</strain>
    </source>
</reference>
<dbReference type="Proteomes" id="UP000033924">
    <property type="component" value="Unassembled WGS sequence"/>
</dbReference>
<organism evidence="1 3">
    <name type="scientific">Erwinia tracheiphila</name>
    <dbReference type="NCBI Taxonomy" id="65700"/>
    <lineage>
        <taxon>Bacteria</taxon>
        <taxon>Pseudomonadati</taxon>
        <taxon>Pseudomonadota</taxon>
        <taxon>Gammaproteobacteria</taxon>
        <taxon>Enterobacterales</taxon>
        <taxon>Erwiniaceae</taxon>
        <taxon>Erwinia</taxon>
    </lineage>
</organism>
<protein>
    <submittedName>
        <fullName evidence="1">Uncharacterized protein</fullName>
    </submittedName>
</protein>
<name>A0A0M2KAQ2_9GAMM</name>
<dbReference type="RefSeq" id="WP_016191094.1">
    <property type="nucleotide sequence ID" value="NZ_CP089932.1"/>
</dbReference>
<evidence type="ECO:0000313" key="2">
    <source>
        <dbReference type="EMBL" id="KKF36013.1"/>
    </source>
</evidence>
<evidence type="ECO:0000313" key="3">
    <source>
        <dbReference type="Proteomes" id="UP000033924"/>
    </source>
</evidence>
<dbReference type="EMBL" id="JXNU01000003">
    <property type="protein sequence ID" value="KKF36009.1"/>
    <property type="molecule type" value="Genomic_DNA"/>
</dbReference>
<accession>A0A0M2KAQ2</accession>
<dbReference type="AlphaFoldDB" id="A0A0M2KAQ2"/>
<evidence type="ECO:0000313" key="1">
    <source>
        <dbReference type="EMBL" id="KKF36009.1"/>
    </source>
</evidence>
<comment type="caution">
    <text evidence="1">The sequence shown here is derived from an EMBL/GenBank/DDBJ whole genome shotgun (WGS) entry which is preliminary data.</text>
</comment>
<gene>
    <name evidence="1" type="ORF">SY86_12170</name>
    <name evidence="2" type="ORF">SY86_12205</name>
</gene>
<dbReference type="PATRIC" id="fig|65700.7.peg.3067"/>